<dbReference type="PANTHER" id="PTHR12128:SF66">
    <property type="entry name" value="4-HYDROXY-2-OXOGLUTARATE ALDOLASE, MITOCHONDRIAL"/>
    <property type="match status" value="1"/>
</dbReference>
<organism evidence="3 4">
    <name type="scientific">Clonostachys chloroleuca</name>
    <dbReference type="NCBI Taxonomy" id="1926264"/>
    <lineage>
        <taxon>Eukaryota</taxon>
        <taxon>Fungi</taxon>
        <taxon>Dikarya</taxon>
        <taxon>Ascomycota</taxon>
        <taxon>Pezizomycotina</taxon>
        <taxon>Sordariomycetes</taxon>
        <taxon>Hypocreomycetidae</taxon>
        <taxon>Hypocreales</taxon>
        <taxon>Bionectriaceae</taxon>
        <taxon>Clonostachys</taxon>
    </lineage>
</organism>
<dbReference type="EMBL" id="CABFNP030000826">
    <property type="protein sequence ID" value="CAI6088434.1"/>
    <property type="molecule type" value="Genomic_DNA"/>
</dbReference>
<dbReference type="GO" id="GO:0008840">
    <property type="term" value="F:4-hydroxy-tetrahydrodipicolinate synthase activity"/>
    <property type="evidence" value="ECO:0007669"/>
    <property type="project" value="TreeGrafter"/>
</dbReference>
<comment type="caution">
    <text evidence="3">The sequence shown here is derived from an EMBL/GenBank/DDBJ whole genome shotgun (WGS) entry which is preliminary data.</text>
</comment>
<dbReference type="PANTHER" id="PTHR12128">
    <property type="entry name" value="DIHYDRODIPICOLINATE SYNTHASE"/>
    <property type="match status" value="1"/>
</dbReference>
<evidence type="ECO:0000313" key="4">
    <source>
        <dbReference type="Proteomes" id="UP001160390"/>
    </source>
</evidence>
<feature type="binding site" evidence="2">
    <location>
        <position position="219"/>
    </location>
    <ligand>
        <name>pyruvate</name>
        <dbReference type="ChEBI" id="CHEBI:15361"/>
    </ligand>
</feature>
<sequence length="313" mass="33419">MGMTKIDVAKPGVIPVVSATMGEATHLDRQERIQLIRAVRSALDENGLHQTPIVAGVGATSTRETISLAKDAEAAGAEFVLVIAPSYYASALKASPTAIKSFFIDVASKSPVPMYTRLLFAALVKFYVEDRKGLLANKDAGQIRIIYNFPLVAGGIDLTSDDIVDIARAAPNIRGIMLSCGNVGKVSRITSLLDGSFKTIAGFIDFLLPSISVGSAGAISPLPNLAPEFAMELWRSTQSLDSAADWAKARRLQEIASLAEAELLSGGVAGLKYLLNQQFGYPATPRLPLQPLSVDAAARLSNEKYLKDLMEVR</sequence>
<evidence type="ECO:0000313" key="3">
    <source>
        <dbReference type="EMBL" id="CAI6088434.1"/>
    </source>
</evidence>
<accession>A0AA35M1F8</accession>
<protein>
    <submittedName>
        <fullName evidence="3">Uncharacterized protein</fullName>
    </submittedName>
</protein>
<evidence type="ECO:0000256" key="2">
    <source>
        <dbReference type="PIRSR" id="PIRSR001365-2"/>
    </source>
</evidence>
<dbReference type="InterPro" id="IPR013785">
    <property type="entry name" value="Aldolase_TIM"/>
</dbReference>
<gene>
    <name evidence="3" type="ORF">CCHLO57077_00018912</name>
</gene>
<keyword evidence="1" id="KW-0456">Lyase</keyword>
<evidence type="ECO:0000256" key="1">
    <source>
        <dbReference type="ARBA" id="ARBA00023239"/>
    </source>
</evidence>
<dbReference type="SUPFAM" id="SSF51569">
    <property type="entry name" value="Aldolase"/>
    <property type="match status" value="2"/>
</dbReference>
<keyword evidence="4" id="KW-1185">Reference proteome</keyword>
<name>A0AA35M1F8_9HYPO</name>
<dbReference type="PIRSF" id="PIRSF001365">
    <property type="entry name" value="DHDPS"/>
    <property type="match status" value="1"/>
</dbReference>
<dbReference type="AlphaFoldDB" id="A0AA35M1F8"/>
<dbReference type="CDD" id="cd00408">
    <property type="entry name" value="DHDPS-like"/>
    <property type="match status" value="1"/>
</dbReference>
<dbReference type="Proteomes" id="UP001160390">
    <property type="component" value="Unassembled WGS sequence"/>
</dbReference>
<feature type="non-terminal residue" evidence="3">
    <location>
        <position position="313"/>
    </location>
</feature>
<dbReference type="SMART" id="SM01130">
    <property type="entry name" value="DHDPS"/>
    <property type="match status" value="1"/>
</dbReference>
<proteinExistence type="predicted"/>
<dbReference type="Pfam" id="PF00701">
    <property type="entry name" value="DHDPS"/>
    <property type="match status" value="2"/>
</dbReference>
<dbReference type="InterPro" id="IPR002220">
    <property type="entry name" value="DapA-like"/>
</dbReference>
<dbReference type="Gene3D" id="3.20.20.70">
    <property type="entry name" value="Aldolase class I"/>
    <property type="match status" value="1"/>
</dbReference>
<reference evidence="3" key="1">
    <citation type="submission" date="2023-01" db="EMBL/GenBank/DDBJ databases">
        <authorList>
            <person name="Piombo E."/>
        </authorList>
    </citation>
    <scope>NUCLEOTIDE SEQUENCE</scope>
</reference>